<dbReference type="EC" id="3.1.4.-" evidence="2"/>
<dbReference type="RefSeq" id="WP_158947171.1">
    <property type="nucleotide sequence ID" value="NZ_CP046400.1"/>
</dbReference>
<comment type="cofactor">
    <cofactor evidence="2">
        <name>a divalent metal cation</name>
        <dbReference type="ChEBI" id="CHEBI:60240"/>
    </cofactor>
</comment>
<keyword evidence="2" id="KW-0479">Metal-binding</keyword>
<dbReference type="Pfam" id="PF12850">
    <property type="entry name" value="Metallophos_2"/>
    <property type="match status" value="1"/>
</dbReference>
<dbReference type="GO" id="GO:0016787">
    <property type="term" value="F:hydrolase activity"/>
    <property type="evidence" value="ECO:0007669"/>
    <property type="project" value="UniProtKB-UniRule"/>
</dbReference>
<dbReference type="Proteomes" id="UP000428328">
    <property type="component" value="Chromosome"/>
</dbReference>
<evidence type="ECO:0000313" key="5">
    <source>
        <dbReference type="Proteomes" id="UP000428328"/>
    </source>
</evidence>
<dbReference type="GO" id="GO:0046872">
    <property type="term" value="F:metal ion binding"/>
    <property type="evidence" value="ECO:0007669"/>
    <property type="project" value="UniProtKB-KW"/>
</dbReference>
<evidence type="ECO:0000256" key="2">
    <source>
        <dbReference type="RuleBase" id="RU362039"/>
    </source>
</evidence>
<gene>
    <name evidence="4" type="ORF">GM415_07345</name>
</gene>
<dbReference type="SUPFAM" id="SSF56300">
    <property type="entry name" value="Metallo-dependent phosphatases"/>
    <property type="match status" value="1"/>
</dbReference>
<dbReference type="InterPro" id="IPR029052">
    <property type="entry name" value="Metallo-depent_PP-like"/>
</dbReference>
<dbReference type="InterPro" id="IPR024654">
    <property type="entry name" value="Calcineurin-like_PHP_lpxH"/>
</dbReference>
<evidence type="ECO:0000256" key="1">
    <source>
        <dbReference type="ARBA" id="ARBA00008950"/>
    </source>
</evidence>
<accession>A0A6I6JIE3</accession>
<name>A0A6I6JIE3_9BACT</name>
<dbReference type="EMBL" id="CP046400">
    <property type="protein sequence ID" value="QGY39947.1"/>
    <property type="molecule type" value="Genomic_DNA"/>
</dbReference>
<sequence>MQIAVISDTHLTGPEPWLERVYAKWLAPADCLIHCGDITTFSTWSYFMQHDRFLCVRGNCDWDLQLTAQLQDTLTARVGPITLAAAHGWGPRSQVPIKVAKAFGPDFDLICYGHTHRRDWSIVEGVQMLNPGSLGESRSLALVTVRDDCSMECEFIDAG</sequence>
<dbReference type="Gene3D" id="3.60.21.10">
    <property type="match status" value="1"/>
</dbReference>
<dbReference type="KEGG" id="psel:GM415_07345"/>
<dbReference type="PANTHER" id="PTHR11124">
    <property type="entry name" value="VACUOLAR SORTING PROTEIN VPS29"/>
    <property type="match status" value="1"/>
</dbReference>
<dbReference type="AlphaFoldDB" id="A0A6I6JIE3"/>
<keyword evidence="5" id="KW-1185">Reference proteome</keyword>
<organism evidence="4 5">
    <name type="scientific">Pseudodesulfovibrio cashew</name>
    <dbReference type="NCBI Taxonomy" id="2678688"/>
    <lineage>
        <taxon>Bacteria</taxon>
        <taxon>Pseudomonadati</taxon>
        <taxon>Thermodesulfobacteriota</taxon>
        <taxon>Desulfovibrionia</taxon>
        <taxon>Desulfovibrionales</taxon>
        <taxon>Desulfovibrionaceae</taxon>
    </lineage>
</organism>
<proteinExistence type="inferred from homology"/>
<protein>
    <recommendedName>
        <fullName evidence="2">Phosphoesterase</fullName>
        <ecNumber evidence="2">3.1.4.-</ecNumber>
    </recommendedName>
</protein>
<dbReference type="NCBIfam" id="TIGR00040">
    <property type="entry name" value="yfcE"/>
    <property type="match status" value="1"/>
</dbReference>
<comment type="similarity">
    <text evidence="1 2">Belongs to the metallophosphoesterase superfamily. YfcE family.</text>
</comment>
<reference evidence="4 5" key="1">
    <citation type="submission" date="2019-11" db="EMBL/GenBank/DDBJ databases">
        <authorList>
            <person name="Zheng R.K."/>
            <person name="Sun C.M."/>
        </authorList>
    </citation>
    <scope>NUCLEOTIDE SEQUENCE [LARGE SCALE GENOMIC DNA]</scope>
    <source>
        <strain evidence="4 5">SRB007</strain>
    </source>
</reference>
<evidence type="ECO:0000313" key="4">
    <source>
        <dbReference type="EMBL" id="QGY39947.1"/>
    </source>
</evidence>
<evidence type="ECO:0000259" key="3">
    <source>
        <dbReference type="Pfam" id="PF12850"/>
    </source>
</evidence>
<dbReference type="InterPro" id="IPR000979">
    <property type="entry name" value="Phosphodiesterase_MJ0936/Vps29"/>
</dbReference>
<feature type="domain" description="Calcineurin-like phosphoesterase" evidence="3">
    <location>
        <begin position="1"/>
        <end position="140"/>
    </location>
</feature>